<feature type="chain" id="PRO_5002209031" description="Alpha-galactosidase" evidence="11">
    <location>
        <begin position="22"/>
        <end position="452"/>
    </location>
</feature>
<evidence type="ECO:0000259" key="12">
    <source>
        <dbReference type="Pfam" id="PF17801"/>
    </source>
</evidence>
<evidence type="ECO:0000256" key="5">
    <source>
        <dbReference type="ARBA" id="ARBA00022729"/>
    </source>
</evidence>
<keyword evidence="4" id="KW-0964">Secreted</keyword>
<dbReference type="InterPro" id="IPR041233">
    <property type="entry name" value="Melibiase_C"/>
</dbReference>
<feature type="region of interest" description="Disordered" evidence="10">
    <location>
        <begin position="26"/>
        <end position="51"/>
    </location>
</feature>
<dbReference type="SUPFAM" id="SSF51445">
    <property type="entry name" value="(Trans)glycosidases"/>
    <property type="match status" value="1"/>
</dbReference>
<dbReference type="GO" id="GO:0004557">
    <property type="term" value="F:alpha-galactosidase activity"/>
    <property type="evidence" value="ECO:0007669"/>
    <property type="project" value="UniProtKB-EC"/>
</dbReference>
<dbReference type="Gene3D" id="3.20.20.70">
    <property type="entry name" value="Aldolase class I"/>
    <property type="match status" value="1"/>
</dbReference>
<keyword evidence="5 11" id="KW-0732">Signal</keyword>
<dbReference type="PRINTS" id="PR00740">
    <property type="entry name" value="GLHYDRLASE27"/>
</dbReference>
<dbReference type="Pfam" id="PF16499">
    <property type="entry name" value="Melibiase_2"/>
    <property type="match status" value="1"/>
</dbReference>
<dbReference type="GO" id="GO:0005576">
    <property type="term" value="C:extracellular region"/>
    <property type="evidence" value="ECO:0007669"/>
    <property type="project" value="UniProtKB-SubCell"/>
</dbReference>
<dbReference type="PANTHER" id="PTHR11452">
    <property type="entry name" value="ALPHA-GALACTOSIDASE/ALPHA-N-ACETYLGALACTOSAMINIDASE"/>
    <property type="match status" value="1"/>
</dbReference>
<dbReference type="InterPro" id="IPR017853">
    <property type="entry name" value="GH"/>
</dbReference>
<dbReference type="EC" id="3.2.1.22" evidence="9"/>
<feature type="domain" description="Alpha galactosidase C-terminal" evidence="12">
    <location>
        <begin position="377"/>
        <end position="450"/>
    </location>
</feature>
<feature type="signal peptide" evidence="11">
    <location>
        <begin position="1"/>
        <end position="21"/>
    </location>
</feature>
<dbReference type="PROSITE" id="PS00512">
    <property type="entry name" value="ALPHA_GALACTOSIDASE"/>
    <property type="match status" value="1"/>
</dbReference>
<dbReference type="SUPFAM" id="SSF51011">
    <property type="entry name" value="Glycosyl hydrolase domain"/>
    <property type="match status" value="1"/>
</dbReference>
<sequence>MRVPLSSPSLLLAAAASVVVAQTPATTTPAATSQPTTSSAPPHTGTGLPPSCTSVTATASVTLTAPTATPTRAVGKLPALGWNTWNAYGCNITDALVLAAANDLKNTGLSKAGYQYVNIDDCWAELIRDNTTGRIVPDPTKFPDGISGVATEIHSLGLKLGIYSDAGDATCAGYPGSLGHETTDAATFSDWGVDYLKYDNCHVPSNWTDSGSPPGGDWYNSNTAIRYRQMTAALDAQKTPIEYSLCVWGRANVWQWGSKVGHSWRVTGDITPTWNSVISIIAANAAILDYVDFYSHNDMDMMEIGNGNFTAQEERSHFAVWAFMKSPILLGTTLSRLSADQLAIISNPALLAFHQDDQYGAPAKPFSVSSSAPATSPPEYYTGKSARGTHVFILNTADSTQTKTFDFSNIPGIGKAPYIVEDMWTSKVIATTNAESFSVSVDAHDTKAYLIF</sequence>
<dbReference type="PANTHER" id="PTHR11452:SF61">
    <property type="entry name" value="ALPHA-GALACTOSIDASE B-RELATED"/>
    <property type="match status" value="1"/>
</dbReference>
<dbReference type="InterPro" id="IPR002241">
    <property type="entry name" value="Glyco_hydro_27"/>
</dbReference>
<protein>
    <recommendedName>
        <fullName evidence="9">Alpha-galactosidase</fullName>
        <ecNumber evidence="9">3.2.1.22</ecNumber>
    </recommendedName>
    <alternativeName>
        <fullName evidence="9">Melibiase</fullName>
    </alternativeName>
</protein>
<keyword evidence="7" id="KW-0325">Glycoprotein</keyword>
<proteinExistence type="inferred from homology"/>
<dbReference type="InParanoid" id="A0A0D0DJB8"/>
<dbReference type="Proteomes" id="UP000054538">
    <property type="component" value="Unassembled WGS sequence"/>
</dbReference>
<evidence type="ECO:0000256" key="8">
    <source>
        <dbReference type="ARBA" id="ARBA00023295"/>
    </source>
</evidence>
<comment type="subcellular location">
    <subcellularLocation>
        <location evidence="2">Secreted</location>
    </subcellularLocation>
</comment>
<evidence type="ECO:0000256" key="4">
    <source>
        <dbReference type="ARBA" id="ARBA00022525"/>
    </source>
</evidence>
<dbReference type="InterPro" id="IPR013780">
    <property type="entry name" value="Glyco_hydro_b"/>
</dbReference>
<dbReference type="AlphaFoldDB" id="A0A0D0DJB8"/>
<evidence type="ECO:0000256" key="1">
    <source>
        <dbReference type="ARBA" id="ARBA00001255"/>
    </source>
</evidence>
<evidence type="ECO:0000256" key="9">
    <source>
        <dbReference type="RuleBase" id="RU361168"/>
    </source>
</evidence>
<dbReference type="HOGENOM" id="CLU_013093_2_2_1"/>
<keyword evidence="6 9" id="KW-0378">Hydrolase</keyword>
<evidence type="ECO:0000256" key="3">
    <source>
        <dbReference type="ARBA" id="ARBA00009743"/>
    </source>
</evidence>
<evidence type="ECO:0000256" key="7">
    <source>
        <dbReference type="ARBA" id="ARBA00023180"/>
    </source>
</evidence>
<feature type="compositionally biased region" description="Low complexity" evidence="10">
    <location>
        <begin position="26"/>
        <end position="42"/>
    </location>
</feature>
<evidence type="ECO:0000256" key="2">
    <source>
        <dbReference type="ARBA" id="ARBA00004613"/>
    </source>
</evidence>
<name>A0A0D0DJB8_9AGAM</name>
<keyword evidence="14" id="KW-1185">Reference proteome</keyword>
<reference evidence="13 14" key="1">
    <citation type="submission" date="2014-04" db="EMBL/GenBank/DDBJ databases">
        <authorList>
            <consortium name="DOE Joint Genome Institute"/>
            <person name="Kuo A."/>
            <person name="Kohler A."/>
            <person name="Jargeat P."/>
            <person name="Nagy L.G."/>
            <person name="Floudas D."/>
            <person name="Copeland A."/>
            <person name="Barry K.W."/>
            <person name="Cichocki N."/>
            <person name="Veneault-Fourrey C."/>
            <person name="LaButti K."/>
            <person name="Lindquist E.A."/>
            <person name="Lipzen A."/>
            <person name="Lundell T."/>
            <person name="Morin E."/>
            <person name="Murat C."/>
            <person name="Sun H."/>
            <person name="Tunlid A."/>
            <person name="Henrissat B."/>
            <person name="Grigoriev I.V."/>
            <person name="Hibbett D.S."/>
            <person name="Martin F."/>
            <person name="Nordberg H.P."/>
            <person name="Cantor M.N."/>
            <person name="Hua S.X."/>
        </authorList>
    </citation>
    <scope>NUCLEOTIDE SEQUENCE [LARGE SCALE GENOMIC DNA]</scope>
    <source>
        <strain evidence="13 14">Ve08.2h10</strain>
    </source>
</reference>
<keyword evidence="9" id="KW-1015">Disulfide bond</keyword>
<comment type="catalytic activity">
    <reaction evidence="1 9">
        <text>Hydrolysis of terminal, non-reducing alpha-D-galactose residues in alpha-D-galactosides, including galactose oligosaccharides, galactomannans and galactolipids.</text>
        <dbReference type="EC" id="3.2.1.22"/>
    </reaction>
</comment>
<dbReference type="CDD" id="cd14792">
    <property type="entry name" value="GH27"/>
    <property type="match status" value="1"/>
</dbReference>
<evidence type="ECO:0000313" key="13">
    <source>
        <dbReference type="EMBL" id="KIK91188.1"/>
    </source>
</evidence>
<evidence type="ECO:0000313" key="14">
    <source>
        <dbReference type="Proteomes" id="UP000054538"/>
    </source>
</evidence>
<evidence type="ECO:0000256" key="11">
    <source>
        <dbReference type="SAM" id="SignalP"/>
    </source>
</evidence>
<gene>
    <name evidence="13" type="ORF">PAXRUDRAFT_831058</name>
</gene>
<accession>A0A0D0DJB8</accession>
<dbReference type="STRING" id="930991.A0A0D0DJB8"/>
<dbReference type="InterPro" id="IPR013785">
    <property type="entry name" value="Aldolase_TIM"/>
</dbReference>
<dbReference type="InterPro" id="IPR000111">
    <property type="entry name" value="Glyco_hydro_27/36_CS"/>
</dbReference>
<organism evidence="13 14">
    <name type="scientific">Paxillus rubicundulus Ve08.2h10</name>
    <dbReference type="NCBI Taxonomy" id="930991"/>
    <lineage>
        <taxon>Eukaryota</taxon>
        <taxon>Fungi</taxon>
        <taxon>Dikarya</taxon>
        <taxon>Basidiomycota</taxon>
        <taxon>Agaricomycotina</taxon>
        <taxon>Agaricomycetes</taxon>
        <taxon>Agaricomycetidae</taxon>
        <taxon>Boletales</taxon>
        <taxon>Paxilineae</taxon>
        <taxon>Paxillaceae</taxon>
        <taxon>Paxillus</taxon>
    </lineage>
</organism>
<dbReference type="Gene3D" id="2.60.40.1180">
    <property type="entry name" value="Golgi alpha-mannosidase II"/>
    <property type="match status" value="1"/>
</dbReference>
<reference evidence="14" key="2">
    <citation type="submission" date="2015-01" db="EMBL/GenBank/DDBJ databases">
        <title>Evolutionary Origins and Diversification of the Mycorrhizal Mutualists.</title>
        <authorList>
            <consortium name="DOE Joint Genome Institute"/>
            <consortium name="Mycorrhizal Genomics Consortium"/>
            <person name="Kohler A."/>
            <person name="Kuo A."/>
            <person name="Nagy L.G."/>
            <person name="Floudas D."/>
            <person name="Copeland A."/>
            <person name="Barry K.W."/>
            <person name="Cichocki N."/>
            <person name="Veneault-Fourrey C."/>
            <person name="LaButti K."/>
            <person name="Lindquist E.A."/>
            <person name="Lipzen A."/>
            <person name="Lundell T."/>
            <person name="Morin E."/>
            <person name="Murat C."/>
            <person name="Riley R."/>
            <person name="Ohm R."/>
            <person name="Sun H."/>
            <person name="Tunlid A."/>
            <person name="Henrissat B."/>
            <person name="Grigoriev I.V."/>
            <person name="Hibbett D.S."/>
            <person name="Martin F."/>
        </authorList>
    </citation>
    <scope>NUCLEOTIDE SEQUENCE [LARGE SCALE GENOMIC DNA]</scope>
    <source>
        <strain evidence="14">Ve08.2h10</strain>
    </source>
</reference>
<dbReference type="FunCoup" id="A0A0D0DJB8">
    <property type="interactions" value="150"/>
</dbReference>
<dbReference type="OrthoDB" id="5795902at2759"/>
<dbReference type="FunFam" id="3.20.20.70:FF:000197">
    <property type="entry name" value="Alpha-galactosidase"/>
    <property type="match status" value="1"/>
</dbReference>
<keyword evidence="8 9" id="KW-0326">Glycosidase</keyword>
<dbReference type="EMBL" id="KN825417">
    <property type="protein sequence ID" value="KIK91188.1"/>
    <property type="molecule type" value="Genomic_DNA"/>
</dbReference>
<comment type="similarity">
    <text evidence="3 9">Belongs to the glycosyl hydrolase 27 family.</text>
</comment>
<dbReference type="Pfam" id="PF17801">
    <property type="entry name" value="Melibiase_C"/>
    <property type="match status" value="1"/>
</dbReference>
<evidence type="ECO:0000256" key="10">
    <source>
        <dbReference type="SAM" id="MobiDB-lite"/>
    </source>
</evidence>
<dbReference type="GO" id="GO:0005975">
    <property type="term" value="P:carbohydrate metabolic process"/>
    <property type="evidence" value="ECO:0007669"/>
    <property type="project" value="InterPro"/>
</dbReference>
<evidence type="ECO:0000256" key="6">
    <source>
        <dbReference type="ARBA" id="ARBA00022801"/>
    </source>
</evidence>